<dbReference type="KEGG" id="vg:16511848"/>
<keyword evidence="2" id="KW-1133">Transmembrane helix</keyword>
<organism evidence="3 4">
    <name type="scientific">Pandoravirus dulcis</name>
    <dbReference type="NCBI Taxonomy" id="1349409"/>
    <lineage>
        <taxon>Viruses</taxon>
        <taxon>Pandoravirus</taxon>
    </lineage>
</organism>
<sequence>MATVITQGTPECDLPDRAQALDTIEAFCGDGGEREDRFNRALLDARMRPLFVDPHGAPGACSFHLDPSPVCFARRTAGGPWRATRCDRMPMAARDDRCSNQHEGDAGNHVHTDADAGESTPDGDYEAFCKAACASMRHPAFTLLWRHGSSRRGTILEGVPHDATLMAHDKTFVTTVHRACLALVPHAVGDAAIADLVRRAGIEVGHRLATAIMPDDLPPPSTCCYCGGWRKAHLSVLCMRRENAVVVAFCEALVRWRTGDGDGSHDQEASVAWAANAVSTQDAMAALLAEERARCRERARAALHPIDSVCYVYVNNRQFFRGDDDGQWTCERRARGTDGILRWAPVRRTRDAYGAPLPEPILRVYDDAHVEHFFAAHIAGAPEGHNVASVRFRDGTLRHMETRLDASPLVAMAVDASQSWSIGPGVLATEMAVYATAAAIASRPGHAERLGPIAAALSLAQRAIDALYADETTRRLVIEAAIVDGADRAMAATPLHFQMTGADREGDANNDHGSDAPSADTDGPDRPVRWTGFTRGRAIGVGVAAAAAAVAAAAFVFC</sequence>
<keyword evidence="2" id="KW-0472">Membrane</keyword>
<dbReference type="Proteomes" id="UP000201566">
    <property type="component" value="Segment"/>
</dbReference>
<reference evidence="3 4" key="1">
    <citation type="journal article" date="2013" name="Science">
        <title>Pandoraviruses: amoeba viruses with genomes up to 2.5 Mb reaching that of parasitic eukaryotes.</title>
        <authorList>
            <person name="Philippe N."/>
            <person name="Legendre M."/>
            <person name="Doutre G."/>
            <person name="Coute Y."/>
            <person name="Poirot O."/>
            <person name="Lescot M."/>
            <person name="Arslan D."/>
            <person name="Seltzer V."/>
            <person name="Bertaux L."/>
            <person name="Bruley C."/>
            <person name="Garin J."/>
            <person name="Claverie J.M."/>
            <person name="Abergel C."/>
        </authorList>
    </citation>
    <scope>NUCLEOTIDE SEQUENCE [LARGE SCALE GENOMIC DNA]</scope>
    <source>
        <strain evidence="3">Melbourne</strain>
    </source>
</reference>
<feature type="region of interest" description="Disordered" evidence="1">
    <location>
        <begin position="501"/>
        <end position="529"/>
    </location>
</feature>
<feature type="region of interest" description="Disordered" evidence="1">
    <location>
        <begin position="97"/>
        <end position="119"/>
    </location>
</feature>
<feature type="transmembrane region" description="Helical" evidence="2">
    <location>
        <begin position="538"/>
        <end position="557"/>
    </location>
</feature>
<evidence type="ECO:0000313" key="4">
    <source>
        <dbReference type="Proteomes" id="UP000201566"/>
    </source>
</evidence>
<dbReference type="RefSeq" id="YP_008318720.1">
    <property type="nucleotide sequence ID" value="NC_021858.1"/>
</dbReference>
<accession>S4VVE1</accession>
<gene>
    <name evidence="3" type="ORF">pdul_cds_134</name>
</gene>
<feature type="compositionally biased region" description="Basic and acidic residues" evidence="1">
    <location>
        <begin position="97"/>
        <end position="114"/>
    </location>
</feature>
<evidence type="ECO:0000313" key="3">
    <source>
        <dbReference type="EMBL" id="AGO82051.1"/>
    </source>
</evidence>
<protein>
    <submittedName>
        <fullName evidence="3">Uncharacterized protein</fullName>
    </submittedName>
</protein>
<name>S4VVE1_9VIRU</name>
<dbReference type="GeneID" id="16511848"/>
<evidence type="ECO:0000256" key="1">
    <source>
        <dbReference type="SAM" id="MobiDB-lite"/>
    </source>
</evidence>
<dbReference type="EMBL" id="KC977570">
    <property type="protein sequence ID" value="AGO82051.1"/>
    <property type="molecule type" value="Genomic_DNA"/>
</dbReference>
<keyword evidence="2" id="KW-0812">Transmembrane</keyword>
<evidence type="ECO:0000256" key="2">
    <source>
        <dbReference type="SAM" id="Phobius"/>
    </source>
</evidence>
<proteinExistence type="predicted"/>
<feature type="compositionally biased region" description="Basic and acidic residues" evidence="1">
    <location>
        <begin position="502"/>
        <end position="514"/>
    </location>
</feature>